<keyword evidence="1" id="KW-1133">Transmembrane helix</keyword>
<evidence type="ECO:0000256" key="2">
    <source>
        <dbReference type="SAM" id="SignalP"/>
    </source>
</evidence>
<feature type="transmembrane region" description="Helical" evidence="1">
    <location>
        <begin position="205"/>
        <end position="225"/>
    </location>
</feature>
<dbReference type="EMBL" id="JBHUFW010000002">
    <property type="protein sequence ID" value="MFD1861690.1"/>
    <property type="molecule type" value="Genomic_DNA"/>
</dbReference>
<name>A0ABW4QDN9_9BACL</name>
<feature type="transmembrane region" description="Helical" evidence="1">
    <location>
        <begin position="284"/>
        <end position="302"/>
    </location>
</feature>
<proteinExistence type="predicted"/>
<evidence type="ECO:0000313" key="4">
    <source>
        <dbReference type="Proteomes" id="UP001597273"/>
    </source>
</evidence>
<keyword evidence="1" id="KW-0472">Membrane</keyword>
<dbReference type="PANTHER" id="PTHR38454">
    <property type="entry name" value="INTEGRAL MEMBRANE PROTEIN-RELATED"/>
    <property type="match status" value="1"/>
</dbReference>
<dbReference type="RefSeq" id="WP_204891306.1">
    <property type="nucleotide sequence ID" value="NZ_JBHUFW010000002.1"/>
</dbReference>
<evidence type="ECO:0000256" key="1">
    <source>
        <dbReference type="SAM" id="Phobius"/>
    </source>
</evidence>
<feature type="transmembrane region" description="Helical" evidence="1">
    <location>
        <begin position="425"/>
        <end position="444"/>
    </location>
</feature>
<feature type="transmembrane region" description="Helical" evidence="1">
    <location>
        <begin position="399"/>
        <end position="418"/>
    </location>
</feature>
<reference evidence="4" key="1">
    <citation type="journal article" date="2019" name="Int. J. Syst. Evol. Microbiol.">
        <title>The Global Catalogue of Microorganisms (GCM) 10K type strain sequencing project: providing services to taxonomists for standard genome sequencing and annotation.</title>
        <authorList>
            <consortium name="The Broad Institute Genomics Platform"/>
            <consortium name="The Broad Institute Genome Sequencing Center for Infectious Disease"/>
            <person name="Wu L."/>
            <person name="Ma J."/>
        </authorList>
    </citation>
    <scope>NUCLEOTIDE SEQUENCE [LARGE SCALE GENOMIC DNA]</scope>
    <source>
        <strain evidence="4">CGMCC 1.15475</strain>
    </source>
</reference>
<feature type="chain" id="PRO_5046204559" evidence="2">
    <location>
        <begin position="19"/>
        <end position="863"/>
    </location>
</feature>
<feature type="transmembrane region" description="Helical" evidence="1">
    <location>
        <begin position="77"/>
        <end position="97"/>
    </location>
</feature>
<feature type="transmembrane region" description="Helical" evidence="1">
    <location>
        <begin position="347"/>
        <end position="365"/>
    </location>
</feature>
<accession>A0ABW4QDN9</accession>
<keyword evidence="2" id="KW-0732">Signal</keyword>
<dbReference type="PANTHER" id="PTHR38454:SF1">
    <property type="entry name" value="INTEGRAL MEMBRANE PROTEIN"/>
    <property type="match status" value="1"/>
</dbReference>
<organism evidence="3 4">
    <name type="scientific">Planococcus chinensis</name>
    <dbReference type="NCBI Taxonomy" id="272917"/>
    <lineage>
        <taxon>Bacteria</taxon>
        <taxon>Bacillati</taxon>
        <taxon>Bacillota</taxon>
        <taxon>Bacilli</taxon>
        <taxon>Bacillales</taxon>
        <taxon>Caryophanaceae</taxon>
        <taxon>Planococcus</taxon>
    </lineage>
</organism>
<feature type="transmembrane region" description="Helical" evidence="1">
    <location>
        <begin position="372"/>
        <end position="393"/>
    </location>
</feature>
<comment type="caution">
    <text evidence="3">The sequence shown here is derived from an EMBL/GenBank/DDBJ whole genome shotgun (WGS) entry which is preliminary data.</text>
</comment>
<dbReference type="InterPro" id="IPR018580">
    <property type="entry name" value="Uncharacterised_YfhO"/>
</dbReference>
<feature type="transmembrane region" description="Helical" evidence="1">
    <location>
        <begin position="834"/>
        <end position="854"/>
    </location>
</feature>
<feature type="transmembrane region" description="Helical" evidence="1">
    <location>
        <begin position="237"/>
        <end position="264"/>
    </location>
</feature>
<sequence length="863" mass="96244">MRRNAPNFILLASCLAMAAAGHAVFLYQWSQSHFMTGINDGLSQILPFKKLLYEQYTDGEFFYSFDFGLGAGTFSELSYYFSTSIFFLATAAVVFGLESAGILASPDILFWANAAVFISIARLAFVLFAASKFFSYIGAARVPAFIGASIYGISGMYFRHAVYWDFFADAFLWLPLLLFGVEKIFREQKPGWFLLGVSVSLFDNFYFSYINFLLAGIYILIRFFVPLAGKEIHRAKAAGHFLLAGLLGFGISAVSFIPAVYAYLNNHRPPFQQEIEWFDFTDNILFTSRFIILPAIFVLFLFSASLYRDRLFRFFAILGIIGIVLHFSPMAASAFNGFSAPQYRWEYFLALAAGGATAAGLSKIHTITERQFALAALLAIAAYSLAAFIDPAFEPEAPWTMLAFALLIAAIFLLYAAARWKRPAATWLLAGFILVSQAVFTNVYQVENILDAGGIDAVSQDLLTGEEYDDPEIRGLLQEIRRQEDGGPYRIDWMEGVRNNTPLVQDFQGLSAYSSILNKNLLYFYLYDLEIDMGRESVSRYAGLGNRANLHSLLQGDYAIRETGDPNVPYGFTELASSAHFTVYKNRYPLPFVRPASKIYQERQLGGAHPLLREHAILTGIVLDGGQAVSPLPEASEATADYRIEPVDAVYRDGRLQVDSETGGIDLVNEGPAFNDGDLYVSFHLENPSPGTGFLLDVNGFETSRKANDSIYRTYIDDLTIRVPADEAIRIRMPEGTYVLEDIQIFQEPYDILKRQAAEESGLRNLQMGGSRVSLQFDNAAADPFLALAIPYERGWSAKVNGKPVPIEKANYAFMGVPIEKGMNDVKLVYRPPFFFISLLVTLISLLLGTLYAAGVRKRRKAR</sequence>
<dbReference type="Proteomes" id="UP001597273">
    <property type="component" value="Unassembled WGS sequence"/>
</dbReference>
<feature type="signal peptide" evidence="2">
    <location>
        <begin position="1"/>
        <end position="18"/>
    </location>
</feature>
<keyword evidence="4" id="KW-1185">Reference proteome</keyword>
<feature type="transmembrane region" description="Helical" evidence="1">
    <location>
        <begin position="109"/>
        <end position="130"/>
    </location>
</feature>
<protein>
    <submittedName>
        <fullName evidence="3">YfhO family protein</fullName>
    </submittedName>
</protein>
<keyword evidence="1" id="KW-0812">Transmembrane</keyword>
<gene>
    <name evidence="3" type="ORF">ACFSDB_02060</name>
</gene>
<evidence type="ECO:0000313" key="3">
    <source>
        <dbReference type="EMBL" id="MFD1861690.1"/>
    </source>
</evidence>
<feature type="transmembrane region" description="Helical" evidence="1">
    <location>
        <begin position="314"/>
        <end position="335"/>
    </location>
</feature>
<dbReference type="Pfam" id="PF09586">
    <property type="entry name" value="YfhO"/>
    <property type="match status" value="1"/>
</dbReference>
<feature type="transmembrane region" description="Helical" evidence="1">
    <location>
        <begin position="136"/>
        <end position="154"/>
    </location>
</feature>
<feature type="transmembrane region" description="Helical" evidence="1">
    <location>
        <begin position="166"/>
        <end position="185"/>
    </location>
</feature>